<feature type="signal peptide" evidence="1">
    <location>
        <begin position="1"/>
        <end position="19"/>
    </location>
</feature>
<evidence type="ECO:0000313" key="3">
    <source>
        <dbReference type="Proteomes" id="UP000808349"/>
    </source>
</evidence>
<dbReference type="AlphaFoldDB" id="A0A9D7SAI9"/>
<name>A0A9D7SAI9_9BACT</name>
<keyword evidence="1" id="KW-0732">Signal</keyword>
<reference evidence="2 3" key="1">
    <citation type="submission" date="2020-10" db="EMBL/GenBank/DDBJ databases">
        <title>Connecting structure to function with the recovery of over 1000 high-quality activated sludge metagenome-assembled genomes encoding full-length rRNA genes using long-read sequencing.</title>
        <authorList>
            <person name="Singleton C.M."/>
            <person name="Petriglieri F."/>
            <person name="Kristensen J.M."/>
            <person name="Kirkegaard R.H."/>
            <person name="Michaelsen T.Y."/>
            <person name="Andersen M.H."/>
            <person name="Karst S.M."/>
            <person name="Dueholm M.S."/>
            <person name="Nielsen P.H."/>
            <person name="Albertsen M."/>
        </authorList>
    </citation>
    <scope>NUCLEOTIDE SEQUENCE [LARGE SCALE GENOMIC DNA]</scope>
    <source>
        <strain evidence="2">Ribe_18-Q3-R11-54_BAT3C.373</strain>
    </source>
</reference>
<sequence length="236" mass="26949">MKAILIVITLIALSVQTFGQKANVIGSWSSPIGLGITGYGFEFDSSGVVIISSGSCLWSQEDTGRYYVTNDSIFISYFPKTNETNPSNWNTKSQMRKFVLTILDRHTLDFGDDIYLNDIELHNDFSLNDSVFRIGQCYYTDQILFDSNDFILPQSYPFLDTMVYFLKSHKNFNIKIHRTGEKSTEENGPLLSQIQVDLVGDFLEKKGINRNRLTPIGYFHDRGRFNVNESSGLRKF</sequence>
<dbReference type="InterPro" id="IPR036737">
    <property type="entry name" value="OmpA-like_sf"/>
</dbReference>
<dbReference type="Proteomes" id="UP000808349">
    <property type="component" value="Unassembled WGS sequence"/>
</dbReference>
<accession>A0A9D7SAI9</accession>
<protein>
    <submittedName>
        <fullName evidence="2">Uncharacterized protein</fullName>
    </submittedName>
</protein>
<organism evidence="2 3">
    <name type="scientific">Candidatus Defluviibacterium haderslevense</name>
    <dbReference type="NCBI Taxonomy" id="2981993"/>
    <lineage>
        <taxon>Bacteria</taxon>
        <taxon>Pseudomonadati</taxon>
        <taxon>Bacteroidota</taxon>
        <taxon>Saprospiria</taxon>
        <taxon>Saprospirales</taxon>
        <taxon>Saprospiraceae</taxon>
        <taxon>Candidatus Defluviibacterium</taxon>
    </lineage>
</organism>
<evidence type="ECO:0000313" key="2">
    <source>
        <dbReference type="EMBL" id="MBK9718364.1"/>
    </source>
</evidence>
<proteinExistence type="predicted"/>
<feature type="chain" id="PRO_5039544332" evidence="1">
    <location>
        <begin position="20"/>
        <end position="236"/>
    </location>
</feature>
<evidence type="ECO:0000256" key="1">
    <source>
        <dbReference type="SAM" id="SignalP"/>
    </source>
</evidence>
<dbReference type="Gene3D" id="3.30.1330.60">
    <property type="entry name" value="OmpA-like domain"/>
    <property type="match status" value="1"/>
</dbReference>
<dbReference type="SUPFAM" id="SSF103088">
    <property type="entry name" value="OmpA-like"/>
    <property type="match status" value="1"/>
</dbReference>
<dbReference type="EMBL" id="JADKFW010000010">
    <property type="protein sequence ID" value="MBK9718364.1"/>
    <property type="molecule type" value="Genomic_DNA"/>
</dbReference>
<comment type="caution">
    <text evidence="2">The sequence shown here is derived from an EMBL/GenBank/DDBJ whole genome shotgun (WGS) entry which is preliminary data.</text>
</comment>
<gene>
    <name evidence="2" type="ORF">IPO85_12810</name>
</gene>